<dbReference type="EMBL" id="CP070368">
    <property type="protein sequence ID" value="QRZ13872.1"/>
    <property type="molecule type" value="Genomic_DNA"/>
</dbReference>
<gene>
    <name evidence="2" type="ORF">JWJ88_04210</name>
</gene>
<organism evidence="2 3">
    <name type="scientific">Paracoccus methylovorus</name>
    <dbReference type="NCBI Taxonomy" id="2812658"/>
    <lineage>
        <taxon>Bacteria</taxon>
        <taxon>Pseudomonadati</taxon>
        <taxon>Pseudomonadota</taxon>
        <taxon>Alphaproteobacteria</taxon>
        <taxon>Rhodobacterales</taxon>
        <taxon>Paracoccaceae</taxon>
        <taxon>Paracoccus</taxon>
    </lineage>
</organism>
<protein>
    <submittedName>
        <fullName evidence="2">FixH family protein</fullName>
    </submittedName>
</protein>
<dbReference type="Pfam" id="PF05751">
    <property type="entry name" value="FixH"/>
    <property type="match status" value="1"/>
</dbReference>
<reference evidence="2 3" key="1">
    <citation type="submission" date="2021-02" db="EMBL/GenBank/DDBJ databases">
        <title>Paracoccus methylovroum sp.nov., a new methanol and methylamine utilizing methylotrophic denitrifer.</title>
        <authorList>
            <person name="Timsy T."/>
            <person name="Behrendt U."/>
            <person name="Ulrich A."/>
            <person name="Spanner T."/>
            <person name="Foesel B.U."/>
            <person name="Horn M.A."/>
            <person name="Kolb S."/>
        </authorList>
    </citation>
    <scope>NUCLEOTIDE SEQUENCE [LARGE SCALE GENOMIC DNA]</scope>
    <source>
        <strain evidence="2 3">H4-D09</strain>
    </source>
</reference>
<keyword evidence="3" id="KW-1185">Reference proteome</keyword>
<proteinExistence type="predicted"/>
<feature type="transmembrane region" description="Helical" evidence="1">
    <location>
        <begin position="12"/>
        <end position="30"/>
    </location>
</feature>
<evidence type="ECO:0000313" key="3">
    <source>
        <dbReference type="Proteomes" id="UP000663629"/>
    </source>
</evidence>
<dbReference type="PIRSF" id="PIRSF011386">
    <property type="entry name" value="FixH"/>
    <property type="match status" value="1"/>
</dbReference>
<dbReference type="RefSeq" id="WP_205294854.1">
    <property type="nucleotide sequence ID" value="NZ_CP070368.1"/>
</dbReference>
<evidence type="ECO:0000313" key="2">
    <source>
        <dbReference type="EMBL" id="QRZ13872.1"/>
    </source>
</evidence>
<dbReference type="InterPro" id="IPR008620">
    <property type="entry name" value="FixH"/>
</dbReference>
<sequence>MQRELTGRHVLIITLVAFGTIIAVNVFMAVKAVGTFPGLEVKNSYVASQNFDRERAAQEALNWTVTPEFDGHELLLTIRDEQGYPAPVQDLEVTVGRPTHSREDQTPGFTYAGGVFRAPLTLAPGTWNIHLTATSPDGTTFRQRIDHYHGNRVN</sequence>
<dbReference type="InterPro" id="IPR018037">
    <property type="entry name" value="FixH_proteobacterial"/>
</dbReference>
<name>A0ABX7JMI2_9RHOB</name>
<keyword evidence="1" id="KW-1133">Transmembrane helix</keyword>
<accession>A0ABX7JMI2</accession>
<dbReference type="Proteomes" id="UP000663629">
    <property type="component" value="Chromosome 1"/>
</dbReference>
<evidence type="ECO:0000256" key="1">
    <source>
        <dbReference type="SAM" id="Phobius"/>
    </source>
</evidence>
<keyword evidence="1" id="KW-0812">Transmembrane</keyword>
<keyword evidence="1" id="KW-0472">Membrane</keyword>